<evidence type="ECO:0000313" key="3">
    <source>
        <dbReference type="Proteomes" id="UP001595823"/>
    </source>
</evidence>
<dbReference type="InterPro" id="IPR000073">
    <property type="entry name" value="AB_hydrolase_1"/>
</dbReference>
<comment type="caution">
    <text evidence="2">The sequence shown here is derived from an EMBL/GenBank/DDBJ whole genome shotgun (WGS) entry which is preliminary data.</text>
</comment>
<dbReference type="SUPFAM" id="SSF53474">
    <property type="entry name" value="alpha/beta-Hydrolases"/>
    <property type="match status" value="1"/>
</dbReference>
<protein>
    <submittedName>
        <fullName evidence="2">Alpha/beta fold hydrolase</fullName>
    </submittedName>
</protein>
<dbReference type="PANTHER" id="PTHR37017:SF11">
    <property type="entry name" value="ESTERASE_LIPASE_THIOESTERASE DOMAIN-CONTAINING PROTEIN"/>
    <property type="match status" value="1"/>
</dbReference>
<accession>A0ABV8U5E8</accession>
<dbReference type="PANTHER" id="PTHR37017">
    <property type="entry name" value="AB HYDROLASE-1 DOMAIN-CONTAINING PROTEIN-RELATED"/>
    <property type="match status" value="1"/>
</dbReference>
<dbReference type="GO" id="GO:0016787">
    <property type="term" value="F:hydrolase activity"/>
    <property type="evidence" value="ECO:0007669"/>
    <property type="project" value="UniProtKB-KW"/>
</dbReference>
<dbReference type="RefSeq" id="WP_380624804.1">
    <property type="nucleotide sequence ID" value="NZ_JBHSDK010000042.1"/>
</dbReference>
<dbReference type="EMBL" id="JBHSDK010000042">
    <property type="protein sequence ID" value="MFC4337625.1"/>
    <property type="molecule type" value="Genomic_DNA"/>
</dbReference>
<evidence type="ECO:0000259" key="1">
    <source>
        <dbReference type="Pfam" id="PF12697"/>
    </source>
</evidence>
<feature type="domain" description="AB hydrolase-1" evidence="1">
    <location>
        <begin position="3"/>
        <end position="218"/>
    </location>
</feature>
<proteinExistence type="predicted"/>
<keyword evidence="3" id="KW-1185">Reference proteome</keyword>
<dbReference type="Gene3D" id="3.40.50.1820">
    <property type="entry name" value="alpha/beta hydrolase"/>
    <property type="match status" value="1"/>
</dbReference>
<dbReference type="Proteomes" id="UP001595823">
    <property type="component" value="Unassembled WGS sequence"/>
</dbReference>
<dbReference type="InterPro" id="IPR029058">
    <property type="entry name" value="AB_hydrolase_fold"/>
</dbReference>
<evidence type="ECO:0000313" key="2">
    <source>
        <dbReference type="EMBL" id="MFC4337625.1"/>
    </source>
</evidence>
<dbReference type="Pfam" id="PF12697">
    <property type="entry name" value="Abhydrolase_6"/>
    <property type="match status" value="1"/>
</dbReference>
<dbReference type="InterPro" id="IPR052897">
    <property type="entry name" value="Sec-Metab_Biosynth_Hydrolase"/>
</dbReference>
<keyword evidence="2" id="KW-0378">Hydrolase</keyword>
<name>A0ABV8U5E8_9ACTN</name>
<gene>
    <name evidence="2" type="ORF">ACFPET_20730</name>
</gene>
<reference evidence="3" key="1">
    <citation type="journal article" date="2019" name="Int. J. Syst. Evol. Microbiol.">
        <title>The Global Catalogue of Microorganisms (GCM) 10K type strain sequencing project: providing services to taxonomists for standard genome sequencing and annotation.</title>
        <authorList>
            <consortium name="The Broad Institute Genomics Platform"/>
            <consortium name="The Broad Institute Genome Sequencing Center for Infectious Disease"/>
            <person name="Wu L."/>
            <person name="Ma J."/>
        </authorList>
    </citation>
    <scope>NUCLEOTIDE SEQUENCE [LARGE SCALE GENOMIC DNA]</scope>
    <source>
        <strain evidence="3">IBRC-M 10908</strain>
    </source>
</reference>
<organism evidence="2 3">
    <name type="scientific">Salininema proteolyticum</name>
    <dbReference type="NCBI Taxonomy" id="1607685"/>
    <lineage>
        <taxon>Bacteria</taxon>
        <taxon>Bacillati</taxon>
        <taxon>Actinomycetota</taxon>
        <taxon>Actinomycetes</taxon>
        <taxon>Glycomycetales</taxon>
        <taxon>Glycomycetaceae</taxon>
        <taxon>Salininema</taxon>
    </lineage>
</organism>
<sequence length="227" mass="24011">MDIILIAGLWLRSSAWDQVARALKEYGHNPVPVSLPGVDDNASNATLDDQVAAVVGAVDKADSPVVVGHSAASGLAWLAADRRPKAVRRSVMVGGFPGAAGGKYADFFPIVDGKMPFPGWEPFDGPDSVDLDEEAKDGLASGMVPVPEGVANGIVHYQDEHRFNVPVSLVCPEYSAADAESWVKAGDISELPAACSIDYVDIDSGHWPMITRPVELARVLHETAVNA</sequence>